<dbReference type="AlphaFoldDB" id="A0A927BYH6"/>
<dbReference type="Pfam" id="PF08379">
    <property type="entry name" value="Bact_transglu_N"/>
    <property type="match status" value="1"/>
</dbReference>
<comment type="caution">
    <text evidence="3">The sequence shown here is derived from an EMBL/GenBank/DDBJ whole genome shotgun (WGS) entry which is preliminary data.</text>
</comment>
<evidence type="ECO:0000313" key="3">
    <source>
        <dbReference type="EMBL" id="MBD2857895.1"/>
    </source>
</evidence>
<dbReference type="InterPro" id="IPR038765">
    <property type="entry name" value="Papain-like_cys_pep_sf"/>
</dbReference>
<dbReference type="EMBL" id="JACXLD010000001">
    <property type="protein sequence ID" value="MBD2857895.1"/>
    <property type="molecule type" value="Genomic_DNA"/>
</dbReference>
<dbReference type="InterPro" id="IPR002931">
    <property type="entry name" value="Transglutaminase-like"/>
</dbReference>
<feature type="compositionally biased region" description="Low complexity" evidence="1">
    <location>
        <begin position="582"/>
        <end position="600"/>
    </location>
</feature>
<evidence type="ECO:0000259" key="2">
    <source>
        <dbReference type="SMART" id="SM00460"/>
    </source>
</evidence>
<dbReference type="InterPro" id="IPR018667">
    <property type="entry name" value="DUF2126"/>
</dbReference>
<dbReference type="SUPFAM" id="SSF54001">
    <property type="entry name" value="Cysteine proteinases"/>
    <property type="match status" value="1"/>
</dbReference>
<reference evidence="3" key="1">
    <citation type="submission" date="2020-09" db="EMBL/GenBank/DDBJ databases">
        <authorList>
            <person name="Yoon J.-W."/>
        </authorList>
    </citation>
    <scope>NUCLEOTIDE SEQUENCE</scope>
    <source>
        <strain evidence="3">KMU-158</strain>
    </source>
</reference>
<sequence length="1133" mass="128585">MSIRVAINHNTYYSFDRDVTLSPHVVRLRPAPHSRTPIHSYSMKVKPEGHFLNWQQDAFGNYLARLVFPEKTREFSVEVEVIAELTVINPFDFFVEEYAEAFPFKYPKQLRKELGPYLEKQTQGPLFKKMLAELKKPEKHIIDFLVRANQTVEKAIEYSLRFEPGVQDPEETLELAKGSCRDSAWLIVQLFRHLGLAARFASGYLVQLTADEKSLDGPSGPEQDFTDLHAWCEVYLPGAGWVGLDPTSGLFAGEGHIPLACTPDPISAAPIEGFTDECEVDFDYSNEVTRVHEDPRVTKPYSDQQWADILKLGESIDKVLQANDVRLTMGGEPTFVSIDDMESAQWNTEALGAEKLRLAKTLLLRMRDHFAPKGLLHYGQGKWYPGEEVPRWALGLFWRTDGEALWSRPNLLARVDQNYGHDIVMAKRFSKALCAKLGVEARYAQPAYEDGLYYLLQEQKVPPNIDLLAAKMKGDLGRRRLSRLLEKGIENPTGFILPLEWNYFSQSWQSSRWKVKRERLILTPGDSPMGLRLPLGDLATTVEEEYPPERDPFEPREPLKTREVYRDGQAHMDVAPGMSGYSSAMSGGQTVTPQTAAPQTSRKSSSQYVIRTALCIEPRDGKLHIFMPPFYALEHYVAVLTVLEDLAADFDAPLIIEGYEPPRDPRLQKLLVTPDPGVIEVNIHPANNWKELVANTEELYKAARESRLGTEKFMLDGRHTGTGGGNHITLGGASPADSPILRRPDLLRSLVSYWQHHPSLSYLFSSAFIGPTSQAPRCDEGRDEMLYEMEIAFQQMPEGLSDQPWLIDRLMRNLLIDVTGNTHRAEFCIDKLYAPGSATGRLGLLEFRGFEMPPHARMSLVQVLLIRALVARFWKEPYRKPLVRWGTSLHDKFMLPHYIWADIKEVVADLRAHGLDFDSDWLLPFEEFRFPHYGRTTIDDIEIELRWAIEPWHVLGEEIGSFGTSRYVDSSVERLQVRVSGLTDSRYVLACNGRRVPLRNTGKHGEYVAGVRYRAWAPPSALHPTMGVHTPLVFDLIDTWNGRSIGGCTYHVSHPGGRSYETFPVNAFEAESRRINRYDTTSYTPGPFTPRPDMDALREVFVSPARPMAPPPEESPGEYPHTLDLRRQANWIG</sequence>
<accession>A0A927BYH6</accession>
<feature type="region of interest" description="Disordered" evidence="1">
    <location>
        <begin position="582"/>
        <end position="603"/>
    </location>
</feature>
<dbReference type="Pfam" id="PF09899">
    <property type="entry name" value="DUF2126"/>
    <property type="match status" value="1"/>
</dbReference>
<protein>
    <submittedName>
        <fullName evidence="3">Transglutaminase family protein</fullName>
    </submittedName>
</protein>
<feature type="domain" description="Transglutaminase-like" evidence="2">
    <location>
        <begin position="172"/>
        <end position="248"/>
    </location>
</feature>
<dbReference type="PANTHER" id="PTHR33490">
    <property type="entry name" value="BLR5614 PROTEIN-RELATED"/>
    <property type="match status" value="1"/>
</dbReference>
<dbReference type="Proteomes" id="UP000610558">
    <property type="component" value="Unassembled WGS sequence"/>
</dbReference>
<evidence type="ECO:0000256" key="1">
    <source>
        <dbReference type="SAM" id="MobiDB-lite"/>
    </source>
</evidence>
<keyword evidence="4" id="KW-1185">Reference proteome</keyword>
<dbReference type="SMART" id="SM00460">
    <property type="entry name" value="TGc"/>
    <property type="match status" value="1"/>
</dbReference>
<proteinExistence type="predicted"/>
<name>A0A927BYH6_9GAMM</name>
<dbReference type="Gene3D" id="3.10.620.30">
    <property type="match status" value="1"/>
</dbReference>
<dbReference type="Pfam" id="PF01841">
    <property type="entry name" value="Transglut_core"/>
    <property type="match status" value="1"/>
</dbReference>
<dbReference type="RefSeq" id="WP_190762160.1">
    <property type="nucleotide sequence ID" value="NZ_JACXLD010000001.1"/>
</dbReference>
<gene>
    <name evidence="3" type="ORF">IB286_02670</name>
</gene>
<dbReference type="InterPro" id="IPR013589">
    <property type="entry name" value="Bac_transglu_N"/>
</dbReference>
<evidence type="ECO:0000313" key="4">
    <source>
        <dbReference type="Proteomes" id="UP000610558"/>
    </source>
</evidence>
<dbReference type="PANTHER" id="PTHR33490:SF1">
    <property type="entry name" value="SLL1233 PROTEIN"/>
    <property type="match status" value="1"/>
</dbReference>
<organism evidence="3 4">
    <name type="scientific">Spongiibacter pelagi</name>
    <dbReference type="NCBI Taxonomy" id="2760804"/>
    <lineage>
        <taxon>Bacteria</taxon>
        <taxon>Pseudomonadati</taxon>
        <taxon>Pseudomonadota</taxon>
        <taxon>Gammaproteobacteria</taxon>
        <taxon>Cellvibrionales</taxon>
        <taxon>Spongiibacteraceae</taxon>
        <taxon>Spongiibacter</taxon>
    </lineage>
</organism>